<comment type="caution">
    <text evidence="1">The sequence shown here is derived from an EMBL/GenBank/DDBJ whole genome shotgun (WGS) entry which is preliminary data.</text>
</comment>
<dbReference type="EMBL" id="JACHXM010000003">
    <property type="protein sequence ID" value="MBB3140194.1"/>
    <property type="molecule type" value="Genomic_DNA"/>
</dbReference>
<sequence>MTTQPDQPGTGGPAEDKLAGLVAKLDEATALLADAREFAKPGKLPRVLDTARRVLLQEGGGAAIEARAEALETAGVFQGSDWAAPQFLVPSLTTQALKSADANTVVIEAISELRLLAVAKGEYRHAQVSAEQAHHYLTQVIALNLWLLFGAPSEAERETQGRLAALPRRLFAHLAQRIGYEHIIDKLIAEIWRILQQRPIQVEPVKLMITQIAICQADPSIDLGASGQGADRLVSSLYGPTHACREDPGVDVYRERLAGMDATALQAEATGFARAMHDTGLVSPYHPVLLRHLIEHGDQLLSEALGLSSTGRDCLLCYRELVHALIRGGVHPATPQAVYGLALMLERGILYQPPVAPAMWRQLGLSLSAWSQARLDLAFGETVSPRARLLEGVLCMLGLPLGVGQGNNPTCQSARALSMWAYNDPDYLLQMVAWAARDDEIIMHFEGQPISSMASIGGVATELPMDLDPVSLIVVPHLDRIYAEMGRRCIDREGDPHRWVNPEFHGWWSGRGFRINVDVASGKLVELDSFLRHFYASYHPYYNGNQPLIHPQPAGIAVTDSAARFIGWHAITLLRVNLDPGGEMRVYFYNPNNDSGQDWGDGVRVSTAGHGERFGEASLPFEQFASRLYIFHHDPLERGELARVERDELDRVIGYLERSWGADRLPPGNLQADAGP</sequence>
<evidence type="ECO:0000313" key="2">
    <source>
        <dbReference type="Proteomes" id="UP000525987"/>
    </source>
</evidence>
<dbReference type="RefSeq" id="WP_183386606.1">
    <property type="nucleotide sequence ID" value="NZ_JACHXM010000003.1"/>
</dbReference>
<dbReference type="AlphaFoldDB" id="A0A7W5G4J7"/>
<proteinExistence type="predicted"/>
<accession>A0A7W5G4J7</accession>
<dbReference type="Proteomes" id="UP000525987">
    <property type="component" value="Unassembled WGS sequence"/>
</dbReference>
<evidence type="ECO:0000313" key="1">
    <source>
        <dbReference type="EMBL" id="MBB3140194.1"/>
    </source>
</evidence>
<organism evidence="1 2">
    <name type="scientific">Halomonas organivorans</name>
    <dbReference type="NCBI Taxonomy" id="257772"/>
    <lineage>
        <taxon>Bacteria</taxon>
        <taxon>Pseudomonadati</taxon>
        <taxon>Pseudomonadota</taxon>
        <taxon>Gammaproteobacteria</taxon>
        <taxon>Oceanospirillales</taxon>
        <taxon>Halomonadaceae</taxon>
        <taxon>Halomonas</taxon>
    </lineage>
</organism>
<keyword evidence="2" id="KW-1185">Reference proteome</keyword>
<protein>
    <submittedName>
        <fullName evidence="1">Uncharacterized protein</fullName>
    </submittedName>
</protein>
<name>A0A7W5G4J7_9GAMM</name>
<gene>
    <name evidence="1" type="ORF">FHR96_001046</name>
</gene>
<reference evidence="1 2" key="1">
    <citation type="submission" date="2020-08" db="EMBL/GenBank/DDBJ databases">
        <title>Genomic Encyclopedia of Type Strains, Phase III (KMG-III): the genomes of soil and plant-associated and newly described type strains.</title>
        <authorList>
            <person name="Whitman W."/>
        </authorList>
    </citation>
    <scope>NUCLEOTIDE SEQUENCE [LARGE SCALE GENOMIC DNA]</scope>
    <source>
        <strain evidence="1 2">CECT 5995</strain>
    </source>
</reference>